<keyword evidence="6 7" id="KW-0472">Membrane</keyword>
<keyword evidence="9" id="KW-0762">Sugar transport</keyword>
<keyword evidence="3" id="KW-1003">Cell membrane</keyword>
<dbReference type="PROSITE" id="PS50928">
    <property type="entry name" value="ABC_TM1"/>
    <property type="match status" value="1"/>
</dbReference>
<dbReference type="PANTHER" id="PTHR30193">
    <property type="entry name" value="ABC TRANSPORTER PERMEASE PROTEIN"/>
    <property type="match status" value="1"/>
</dbReference>
<dbReference type="Gene3D" id="1.10.3720.10">
    <property type="entry name" value="MetI-like"/>
    <property type="match status" value="1"/>
</dbReference>
<dbReference type="SUPFAM" id="SSF161098">
    <property type="entry name" value="MetI-like"/>
    <property type="match status" value="1"/>
</dbReference>
<protein>
    <submittedName>
        <fullName evidence="9">ABC-type sugar transport system permease subunit</fullName>
    </submittedName>
</protein>
<evidence type="ECO:0000256" key="6">
    <source>
        <dbReference type="ARBA" id="ARBA00023136"/>
    </source>
</evidence>
<evidence type="ECO:0000256" key="4">
    <source>
        <dbReference type="ARBA" id="ARBA00022692"/>
    </source>
</evidence>
<dbReference type="PANTHER" id="PTHR30193:SF37">
    <property type="entry name" value="INNER MEMBRANE ABC TRANSPORTER PERMEASE PROTEIN YCJO"/>
    <property type="match status" value="1"/>
</dbReference>
<sequence>MVVSVGVLYYCIGYTGYLSTLKWDGASPEPEQVGTRNYVRMFSDPIFWRALQHTAVFFLVTFAVQVLLGMTFAVILHSQVRLRGLYKVLIFIPVVIAPATTAPVFRQIYSSDGQLNVVLRLLGLHDFSYPWLANGAAALVVVMSVAIWQSTGINFVLYYAAMSQIDTEILEAARLDGASNLRVVSSIIWPGVRGTTLAIAILTAIGSLKTFDIPFLITVGGPSYSTEFLGTQIYRVSVALSQVGYGAALSMVLLVLALLMAVALNVAGKERGARRV</sequence>
<keyword evidence="2 7" id="KW-0813">Transport</keyword>
<comment type="subcellular location">
    <subcellularLocation>
        <location evidence="1 7">Cell membrane</location>
        <topology evidence="1 7">Multi-pass membrane protein</topology>
    </subcellularLocation>
</comment>
<name>A0A7W5JUE8_9ACTN</name>
<keyword evidence="4 7" id="KW-0812">Transmembrane</keyword>
<dbReference type="Pfam" id="PF00528">
    <property type="entry name" value="BPD_transp_1"/>
    <property type="match status" value="1"/>
</dbReference>
<evidence type="ECO:0000259" key="8">
    <source>
        <dbReference type="PROSITE" id="PS50928"/>
    </source>
</evidence>
<feature type="domain" description="ABC transmembrane type-1" evidence="8">
    <location>
        <begin position="51"/>
        <end position="264"/>
    </location>
</feature>
<reference evidence="9 10" key="1">
    <citation type="submission" date="2020-08" db="EMBL/GenBank/DDBJ databases">
        <title>Sequencing the genomes of 1000 actinobacteria strains.</title>
        <authorList>
            <person name="Klenk H.-P."/>
        </authorList>
    </citation>
    <scope>NUCLEOTIDE SEQUENCE [LARGE SCALE GENOMIC DNA]</scope>
    <source>
        <strain evidence="9 10">DSM 11053</strain>
    </source>
</reference>
<dbReference type="InterPro" id="IPR000515">
    <property type="entry name" value="MetI-like"/>
</dbReference>
<evidence type="ECO:0000313" key="10">
    <source>
        <dbReference type="Proteomes" id="UP000565572"/>
    </source>
</evidence>
<comment type="caution">
    <text evidence="9">The sequence shown here is derived from an EMBL/GenBank/DDBJ whole genome shotgun (WGS) entry which is preliminary data.</text>
</comment>
<feature type="transmembrane region" description="Helical" evidence="7">
    <location>
        <begin position="129"/>
        <end position="160"/>
    </location>
</feature>
<dbReference type="CDD" id="cd06261">
    <property type="entry name" value="TM_PBP2"/>
    <property type="match status" value="1"/>
</dbReference>
<dbReference type="GO" id="GO:0005886">
    <property type="term" value="C:plasma membrane"/>
    <property type="evidence" value="ECO:0007669"/>
    <property type="project" value="UniProtKB-SubCell"/>
</dbReference>
<feature type="transmembrane region" description="Helical" evidence="7">
    <location>
        <begin position="181"/>
        <end position="205"/>
    </location>
</feature>
<feature type="transmembrane region" description="Helical" evidence="7">
    <location>
        <begin position="88"/>
        <end position="109"/>
    </location>
</feature>
<evidence type="ECO:0000256" key="7">
    <source>
        <dbReference type="RuleBase" id="RU363032"/>
    </source>
</evidence>
<feature type="transmembrane region" description="Helical" evidence="7">
    <location>
        <begin position="245"/>
        <end position="267"/>
    </location>
</feature>
<proteinExistence type="inferred from homology"/>
<comment type="similarity">
    <text evidence="7">Belongs to the binding-protein-dependent transport system permease family.</text>
</comment>
<evidence type="ECO:0000256" key="5">
    <source>
        <dbReference type="ARBA" id="ARBA00022989"/>
    </source>
</evidence>
<keyword evidence="10" id="KW-1185">Reference proteome</keyword>
<keyword evidence="5 7" id="KW-1133">Transmembrane helix</keyword>
<organism evidence="9 10">
    <name type="scientific">Microlunatus antarcticus</name>
    <dbReference type="NCBI Taxonomy" id="53388"/>
    <lineage>
        <taxon>Bacteria</taxon>
        <taxon>Bacillati</taxon>
        <taxon>Actinomycetota</taxon>
        <taxon>Actinomycetes</taxon>
        <taxon>Propionibacteriales</taxon>
        <taxon>Propionibacteriaceae</taxon>
        <taxon>Microlunatus</taxon>
    </lineage>
</organism>
<evidence type="ECO:0000256" key="3">
    <source>
        <dbReference type="ARBA" id="ARBA00022475"/>
    </source>
</evidence>
<evidence type="ECO:0000313" key="9">
    <source>
        <dbReference type="EMBL" id="MBB3326433.1"/>
    </source>
</evidence>
<dbReference type="Proteomes" id="UP000565572">
    <property type="component" value="Unassembled WGS sequence"/>
</dbReference>
<dbReference type="InterPro" id="IPR051393">
    <property type="entry name" value="ABC_transporter_permease"/>
</dbReference>
<dbReference type="EMBL" id="JACHZG010000001">
    <property type="protein sequence ID" value="MBB3326433.1"/>
    <property type="molecule type" value="Genomic_DNA"/>
</dbReference>
<feature type="transmembrane region" description="Helical" evidence="7">
    <location>
        <begin position="55"/>
        <end position="76"/>
    </location>
</feature>
<evidence type="ECO:0000256" key="2">
    <source>
        <dbReference type="ARBA" id="ARBA00022448"/>
    </source>
</evidence>
<evidence type="ECO:0000256" key="1">
    <source>
        <dbReference type="ARBA" id="ARBA00004651"/>
    </source>
</evidence>
<dbReference type="GO" id="GO:0055085">
    <property type="term" value="P:transmembrane transport"/>
    <property type="evidence" value="ECO:0007669"/>
    <property type="project" value="InterPro"/>
</dbReference>
<dbReference type="AlphaFoldDB" id="A0A7W5JUE8"/>
<accession>A0A7W5JUE8</accession>
<gene>
    <name evidence="9" type="ORF">FHX39_001377</name>
</gene>
<dbReference type="InterPro" id="IPR035906">
    <property type="entry name" value="MetI-like_sf"/>
</dbReference>